<protein>
    <submittedName>
        <fullName evidence="1">Uncharacterized protein</fullName>
    </submittedName>
</protein>
<dbReference type="AlphaFoldDB" id="A0AAW5MG23"/>
<sequence length="197" mass="22498">MNAAMPVSVSPSFIPNSEIGIMIANFKGRVECVDYDDDENALNTTRLITERASFVVEVSLYGGITLCISRERISTEYFPLFSERDGKSDNEVDVVYTAAILKANEAYAEQVYNIQWCSDWRSDWYPHESSIADGIKMAWEYLNNQGSSTGDEVSFPFPRIGMATVFDYSFKRWLHHKNMDWVLSVMASRFQSQLSSY</sequence>
<gene>
    <name evidence="1" type="ORF">NS965_20065</name>
</gene>
<organism evidence="1 2">
    <name type="scientific">Aeromonas veronii</name>
    <dbReference type="NCBI Taxonomy" id="654"/>
    <lineage>
        <taxon>Bacteria</taxon>
        <taxon>Pseudomonadati</taxon>
        <taxon>Pseudomonadota</taxon>
        <taxon>Gammaproteobacteria</taxon>
        <taxon>Aeromonadales</taxon>
        <taxon>Aeromonadaceae</taxon>
        <taxon>Aeromonas</taxon>
    </lineage>
</organism>
<evidence type="ECO:0000313" key="1">
    <source>
        <dbReference type="EMBL" id="MCR4450682.1"/>
    </source>
</evidence>
<dbReference type="Proteomes" id="UP001204061">
    <property type="component" value="Unassembled WGS sequence"/>
</dbReference>
<dbReference type="RefSeq" id="WP_257725938.1">
    <property type="nucleotide sequence ID" value="NZ_JANLFC010000078.1"/>
</dbReference>
<proteinExistence type="predicted"/>
<reference evidence="1" key="1">
    <citation type="submission" date="2022-08" db="EMBL/GenBank/DDBJ databases">
        <title>A global survey of hypervirulent Aeromonas hydrophila identified this emerging pathogen in farmed fish in the lower Mekong River basin.</title>
        <authorList>
            <person name="Xu T."/>
            <person name="Rasmussen-Ivey C.R."/>
            <person name="Moen F.S."/>
            <person name="Fernandez Bravo A."/>
            <person name="Lamy B."/>
            <person name="Beaz-Hidalgo R."/>
            <person name="Khan C.D."/>
            <person name="Castro Escarpulli G."/>
            <person name="Yasin I.S.M."/>
            <person name="Figueras M.J."/>
            <person name="Azzam Sayuti M."/>
            <person name="Karim M.M."/>
            <person name="Alam K.M."/>
            <person name="Le T.T.T."/>
            <person name="Thao N.H.P."/>
            <person name="Addo S."/>
            <person name="Duodu S."/>
            <person name="Ali S."/>
            <person name="Mey S."/>
            <person name="Somony T."/>
            <person name="Liles M.R."/>
        </authorList>
    </citation>
    <scope>NUCLEOTIDE SEQUENCE</scope>
    <source>
        <strain evidence="1">0.14</strain>
    </source>
</reference>
<evidence type="ECO:0000313" key="2">
    <source>
        <dbReference type="Proteomes" id="UP001204061"/>
    </source>
</evidence>
<name>A0AAW5MG23_AERVE</name>
<comment type="caution">
    <text evidence="1">The sequence shown here is derived from an EMBL/GenBank/DDBJ whole genome shotgun (WGS) entry which is preliminary data.</text>
</comment>
<accession>A0AAW5MG23</accession>
<dbReference type="EMBL" id="JANLFC010000078">
    <property type="protein sequence ID" value="MCR4450682.1"/>
    <property type="molecule type" value="Genomic_DNA"/>
</dbReference>